<keyword evidence="3" id="KW-0812">Transmembrane</keyword>
<reference evidence="6 7" key="1">
    <citation type="submission" date="2022-11" db="EMBL/GenBank/DDBJ databases">
        <title>Desulfobotulus tamanensis H1 sp. nov. - anaerobic, alkaliphilic, sulphate reducing bacterium isolated from terrestrial mud volcano.</title>
        <authorList>
            <person name="Frolova A."/>
            <person name="Merkel A.Y."/>
            <person name="Slobodkin A.I."/>
        </authorList>
    </citation>
    <scope>NUCLEOTIDE SEQUENCE [LARGE SCALE GENOMIC DNA]</scope>
    <source>
        <strain evidence="6 7">H1</strain>
    </source>
</reference>
<keyword evidence="5" id="KW-0472">Membrane</keyword>
<evidence type="ECO:0000256" key="1">
    <source>
        <dbReference type="ARBA" id="ARBA00022475"/>
    </source>
</evidence>
<evidence type="ECO:0000313" key="7">
    <source>
        <dbReference type="Proteomes" id="UP001209681"/>
    </source>
</evidence>
<name>A0ABT3N5U1_9BACT</name>
<keyword evidence="4" id="KW-1133">Transmembrane helix</keyword>
<dbReference type="InterPro" id="IPR052363">
    <property type="entry name" value="LPS_export_LptC"/>
</dbReference>
<evidence type="ECO:0000256" key="3">
    <source>
        <dbReference type="ARBA" id="ARBA00022692"/>
    </source>
</evidence>
<evidence type="ECO:0000313" key="6">
    <source>
        <dbReference type="EMBL" id="MCW7752827.1"/>
    </source>
</evidence>
<dbReference type="PANTHER" id="PTHR37481:SF1">
    <property type="entry name" value="LIPOPOLYSACCHARIDE EXPORT SYSTEM PROTEIN LPTC"/>
    <property type="match status" value="1"/>
</dbReference>
<evidence type="ECO:0000256" key="2">
    <source>
        <dbReference type="ARBA" id="ARBA00022519"/>
    </source>
</evidence>
<proteinExistence type="predicted"/>
<evidence type="ECO:0000256" key="4">
    <source>
        <dbReference type="ARBA" id="ARBA00022989"/>
    </source>
</evidence>
<keyword evidence="2" id="KW-0997">Cell inner membrane</keyword>
<evidence type="ECO:0000256" key="5">
    <source>
        <dbReference type="ARBA" id="ARBA00023136"/>
    </source>
</evidence>
<accession>A0ABT3N5U1</accession>
<dbReference type="EMBL" id="JAPFPW010000002">
    <property type="protein sequence ID" value="MCW7752827.1"/>
    <property type="molecule type" value="Genomic_DNA"/>
</dbReference>
<sequence>MKPGRRKRIFLILFAAGLITTTLLLFLVERLTLPLPPESLLQQSDVSLSNFRHTATENGKITWILTADRADYDRKGEAVGLINVLVTYITAEDIPISARARSGLLHMTSKDILLKGSVTVEHPEYTLLSEELHYKSENQQLISPVKTEVRGQGLQVKSDAASYDIPKNRIRFQGNVKGMVHDAPPSP</sequence>
<dbReference type="Gene3D" id="2.60.450.10">
    <property type="entry name" value="Lipopolysaccharide (LPS) transport protein A like domain"/>
    <property type="match status" value="1"/>
</dbReference>
<comment type="caution">
    <text evidence="6">The sequence shown here is derived from an EMBL/GenBank/DDBJ whole genome shotgun (WGS) entry which is preliminary data.</text>
</comment>
<dbReference type="PANTHER" id="PTHR37481">
    <property type="entry name" value="LIPOPOLYSACCHARIDE EXPORT SYSTEM PROTEIN LPTC"/>
    <property type="match status" value="1"/>
</dbReference>
<dbReference type="Proteomes" id="UP001209681">
    <property type="component" value="Unassembled WGS sequence"/>
</dbReference>
<dbReference type="Pfam" id="PF06835">
    <property type="entry name" value="LptC"/>
    <property type="match status" value="1"/>
</dbReference>
<dbReference type="InterPro" id="IPR026265">
    <property type="entry name" value="LptC"/>
</dbReference>
<dbReference type="RefSeq" id="WP_265423689.1">
    <property type="nucleotide sequence ID" value="NZ_JAPFPW010000002.1"/>
</dbReference>
<protein>
    <submittedName>
        <fullName evidence="6">LPS export ABC transporter periplasmic protein LptC</fullName>
    </submittedName>
</protein>
<dbReference type="NCBIfam" id="TIGR04409">
    <property type="entry name" value="LptC_YrbK"/>
    <property type="match status" value="1"/>
</dbReference>
<keyword evidence="1" id="KW-1003">Cell membrane</keyword>
<organism evidence="6 7">
    <name type="scientific">Desulfobotulus pelophilus</name>
    <dbReference type="NCBI Taxonomy" id="2823377"/>
    <lineage>
        <taxon>Bacteria</taxon>
        <taxon>Pseudomonadati</taxon>
        <taxon>Thermodesulfobacteriota</taxon>
        <taxon>Desulfobacteria</taxon>
        <taxon>Desulfobacterales</taxon>
        <taxon>Desulfobacteraceae</taxon>
        <taxon>Desulfobotulus</taxon>
    </lineage>
</organism>
<keyword evidence="7" id="KW-1185">Reference proteome</keyword>
<gene>
    <name evidence="6" type="primary">lptC</name>
    <name evidence="6" type="ORF">OOT00_02390</name>
</gene>
<dbReference type="InterPro" id="IPR010664">
    <property type="entry name" value="LipoPS_assembly_LptC-rel"/>
</dbReference>